<dbReference type="GO" id="GO:0019005">
    <property type="term" value="C:SCF ubiquitin ligase complex"/>
    <property type="evidence" value="ECO:0007669"/>
    <property type="project" value="TreeGrafter"/>
</dbReference>
<dbReference type="PANTHER" id="PTHR13318">
    <property type="entry name" value="PARTNER OF PAIRED, ISOFORM B-RELATED"/>
    <property type="match status" value="1"/>
</dbReference>
<sequence length="354" mass="38352">MSLSVTLLCDVLAFYAGSDMPLSLLCVSPSFRLACEERRVMEVGSWGFCLAGDVSRRVMWRPSVPLRKRCVGDEVCPVAWWCNRPAPNSCEAPPVRLDLAAASLFHSAHLSVAFLFDSLVELTLRRAPIKDVNVLGRLPALRKLELVQAQVVDSGIIGLSESRSLAEVDLWGCAALTNVSPLGKVFTLRKLVLAETNVCDDGIAGLVDGLSLDEVNLEMCTKVKSVGFFGRLPRLRKLLLVATSVENKGVVGLGSSTSLVEIDLWGCSAVDDVNPLGMIPTLRKLVLFGTSVTDEGLRGLRSSRGLEEIDLTRCEAVTEAETLAKLPTLRHTVLLHTSIRDVSELLLMGVTVTI</sequence>
<keyword evidence="2" id="KW-1185">Reference proteome</keyword>
<dbReference type="AlphaFoldDB" id="A0A3R7NW75"/>
<organism evidence="1 2">
    <name type="scientific">Trypanosoma conorhini</name>
    <dbReference type="NCBI Taxonomy" id="83891"/>
    <lineage>
        <taxon>Eukaryota</taxon>
        <taxon>Discoba</taxon>
        <taxon>Euglenozoa</taxon>
        <taxon>Kinetoplastea</taxon>
        <taxon>Metakinetoplastina</taxon>
        <taxon>Trypanosomatida</taxon>
        <taxon>Trypanosomatidae</taxon>
        <taxon>Trypanosoma</taxon>
    </lineage>
</organism>
<dbReference type="RefSeq" id="XP_029230543.1">
    <property type="nucleotide sequence ID" value="XM_029369303.1"/>
</dbReference>
<dbReference type="GeneID" id="40315987"/>
<dbReference type="SUPFAM" id="SSF52047">
    <property type="entry name" value="RNI-like"/>
    <property type="match status" value="1"/>
</dbReference>
<comment type="caution">
    <text evidence="1">The sequence shown here is derived from an EMBL/GenBank/DDBJ whole genome shotgun (WGS) entry which is preliminary data.</text>
</comment>
<reference evidence="1 2" key="1">
    <citation type="journal article" date="2018" name="BMC Genomics">
        <title>Genomic comparison of Trypanosoma conorhini and Trypanosoma rangeli to Trypanosoma cruzi strains of high and low virulence.</title>
        <authorList>
            <person name="Bradwell K.R."/>
            <person name="Koparde V.N."/>
            <person name="Matveyev A.V."/>
            <person name="Serrano M.G."/>
            <person name="Alves J.M."/>
            <person name="Parikh H."/>
            <person name="Huang B."/>
            <person name="Lee V."/>
            <person name="Espinosa-Alvarez O."/>
            <person name="Ortiz P.A."/>
            <person name="Costa-Martins A.G."/>
            <person name="Teixeira M.M."/>
            <person name="Buck G.A."/>
        </authorList>
    </citation>
    <scope>NUCLEOTIDE SEQUENCE [LARGE SCALE GENOMIC DNA]</scope>
    <source>
        <strain evidence="1 2">025E</strain>
    </source>
</reference>
<dbReference type="OrthoDB" id="988231at2759"/>
<dbReference type="Gene3D" id="3.80.10.10">
    <property type="entry name" value="Ribonuclease Inhibitor"/>
    <property type="match status" value="1"/>
</dbReference>
<dbReference type="GO" id="GO:0031146">
    <property type="term" value="P:SCF-dependent proteasomal ubiquitin-dependent protein catabolic process"/>
    <property type="evidence" value="ECO:0007669"/>
    <property type="project" value="TreeGrafter"/>
</dbReference>
<name>A0A3R7NW75_9TRYP</name>
<dbReference type="PANTHER" id="PTHR13318:SF190">
    <property type="entry name" value="PARTNER OF PAIRED, ISOFORM B"/>
    <property type="match status" value="1"/>
</dbReference>
<dbReference type="EMBL" id="MKKU01000095">
    <property type="protein sequence ID" value="RNF24696.1"/>
    <property type="molecule type" value="Genomic_DNA"/>
</dbReference>
<dbReference type="InterPro" id="IPR032675">
    <property type="entry name" value="LRR_dom_sf"/>
</dbReference>
<gene>
    <name evidence="1" type="ORF">Tco025E_02376</name>
</gene>
<dbReference type="Proteomes" id="UP000284403">
    <property type="component" value="Unassembled WGS sequence"/>
</dbReference>
<accession>A0A3R7NW75</accession>
<proteinExistence type="predicted"/>
<evidence type="ECO:0000313" key="2">
    <source>
        <dbReference type="Proteomes" id="UP000284403"/>
    </source>
</evidence>
<evidence type="ECO:0000313" key="1">
    <source>
        <dbReference type="EMBL" id="RNF24696.1"/>
    </source>
</evidence>
<protein>
    <submittedName>
        <fullName evidence="1">Putative leucine-rich repeat protein</fullName>
    </submittedName>
</protein>